<gene>
    <name evidence="1" type="primary">PLEKHA5_2</name>
    <name evidence="1" type="ORF">K3G42_008442</name>
</gene>
<sequence>MPSHRAQVLPRYPEGYRTLPRNTKTRPDSICSVTPSEYKTLGTLPPDDKRRSMRDDTMWQLYEWQQRQFYNKQTTLTRHGTLSSPKTMINIADQTMHMIPTSPSHGSIAGFQGYSPQRNYRSEVSSPVQRGDVTIDRRHRPHHNKQHVFVADRRSMPAGLSVQPISPQSLQGKTPEELTLLLIKLRRQQAELSSIREHTLAQLMQLKLEASSPKNEILSHHLQRNAIYLDHQETIFPWKKMYQLYRIKV</sequence>
<comment type="caution">
    <text evidence="1">The sequence shown here is derived from an EMBL/GenBank/DDBJ whole genome shotgun (WGS) entry which is preliminary data.</text>
</comment>
<accession>A0ACB8FN25</accession>
<dbReference type="EMBL" id="CM037619">
    <property type="protein sequence ID" value="KAH8006561.1"/>
    <property type="molecule type" value="Genomic_DNA"/>
</dbReference>
<evidence type="ECO:0000313" key="1">
    <source>
        <dbReference type="EMBL" id="KAH8006561.1"/>
    </source>
</evidence>
<protein>
    <submittedName>
        <fullName evidence="1">Pleckstrin y domain-containing A member 5</fullName>
    </submittedName>
</protein>
<dbReference type="Proteomes" id="UP000827872">
    <property type="component" value="Linkage Group LG06"/>
</dbReference>
<evidence type="ECO:0000313" key="2">
    <source>
        <dbReference type="Proteomes" id="UP000827872"/>
    </source>
</evidence>
<reference evidence="1" key="1">
    <citation type="submission" date="2021-08" db="EMBL/GenBank/DDBJ databases">
        <title>The first chromosome-level gecko genome reveals the dynamic sex chromosomes of Neotropical dwarf geckos (Sphaerodactylidae: Sphaerodactylus).</title>
        <authorList>
            <person name="Pinto B.J."/>
            <person name="Keating S.E."/>
            <person name="Gamble T."/>
        </authorList>
    </citation>
    <scope>NUCLEOTIDE SEQUENCE</scope>
    <source>
        <strain evidence="1">TG3544</strain>
    </source>
</reference>
<keyword evidence="2" id="KW-1185">Reference proteome</keyword>
<name>A0ACB8FN25_9SAUR</name>
<organism evidence="1 2">
    <name type="scientific">Sphaerodactylus townsendi</name>
    <dbReference type="NCBI Taxonomy" id="933632"/>
    <lineage>
        <taxon>Eukaryota</taxon>
        <taxon>Metazoa</taxon>
        <taxon>Chordata</taxon>
        <taxon>Craniata</taxon>
        <taxon>Vertebrata</taxon>
        <taxon>Euteleostomi</taxon>
        <taxon>Lepidosauria</taxon>
        <taxon>Squamata</taxon>
        <taxon>Bifurcata</taxon>
        <taxon>Gekkota</taxon>
        <taxon>Sphaerodactylidae</taxon>
        <taxon>Sphaerodactylus</taxon>
    </lineage>
</organism>
<proteinExistence type="predicted"/>